<feature type="domain" description="Chitin-binding type-2" evidence="4">
    <location>
        <begin position="619"/>
        <end position="682"/>
    </location>
</feature>
<proteinExistence type="predicted"/>
<organism evidence="5 6">
    <name type="scientific">Clytia hemisphaerica</name>
    <dbReference type="NCBI Taxonomy" id="252671"/>
    <lineage>
        <taxon>Eukaryota</taxon>
        <taxon>Metazoa</taxon>
        <taxon>Cnidaria</taxon>
        <taxon>Hydrozoa</taxon>
        <taxon>Hydroidolina</taxon>
        <taxon>Leptothecata</taxon>
        <taxon>Obeliida</taxon>
        <taxon>Clytiidae</taxon>
        <taxon>Clytia</taxon>
    </lineage>
</organism>
<dbReference type="GO" id="GO:0008061">
    <property type="term" value="F:chitin binding"/>
    <property type="evidence" value="ECO:0007669"/>
    <property type="project" value="InterPro"/>
</dbReference>
<dbReference type="GO" id="GO:0005576">
    <property type="term" value="C:extracellular region"/>
    <property type="evidence" value="ECO:0007669"/>
    <property type="project" value="InterPro"/>
</dbReference>
<dbReference type="SMART" id="SM00494">
    <property type="entry name" value="ChtBD2"/>
    <property type="match status" value="7"/>
</dbReference>
<dbReference type="GeneID" id="136799496"/>
<feature type="domain" description="Chitin-binding type-2" evidence="4">
    <location>
        <begin position="70"/>
        <end position="119"/>
    </location>
</feature>
<dbReference type="RefSeq" id="XP_066912312.1">
    <property type="nucleotide sequence ID" value="XM_067056211.1"/>
</dbReference>
<evidence type="ECO:0000259" key="3">
    <source>
        <dbReference type="PROSITE" id="PS50287"/>
    </source>
</evidence>
<sequence>MADSGLRIVKIIGLLLAILTFIFVIVACVMNSWSECTDMGYSSGLWFYKDKSTDMRSLYEENFIRAIQPDAKCTRKVTGNWYADDAKCNTAFKCDSNSQVSETKSCSSNYQFDTTDGTCKETFVTKIQISGCQHPDCYGKVDGKYFLDKSNCDGGYTCSASGLVRGTNVTCSGDQLFNSATGSCTIRSTDGSTCKAYYVCQGSSDSTLSTSTCSSGTYFNGTMCIGMTISGNDNTAPASCKHEDCVGKVDGPHRSGTHTTGYTYDVQCKKSYICKNSGQTRENLPDCTGSLQYTPTGSPPTCAAAPQSGCVASSCSGKADGYHITDSGTCRNYIKCRQGVEESTGTCPVNNFAIVSTLAASCSFHRKDSTCSNYYTCSGTTVTEQTCASGKYYNEGSKACEDPVSSGGGLVSTLPVNCKHADCPSDGTYYAKTGGTINTACNNAYTCASNVRTTLAQCPAGQQYQLTPTVTCTTTHQSGCDHADCSGKSNGYHVTDGTTCKNYINCENNGAKDNTKSGTCTAGRVFLVSTGTCSTTTPSGSTTCKDPRCDANPNHKAHQSTTQNPGLRNCQTWYECKNGFYTEGTCGTNEYYDLSDGVCKGTFPYTGTDHASRAFTCKDDRCFGLSDGKHWLNTDCFGYKECTNQIQTSSTTCPSGTLYDPNGKSCVAYDNGINGKHAGCKINGGHGAWGAWSTCTNNKGNSYGLRTRSRPCDNPTKKNGGAACTGGASEQTICWLCPTQELMEVTRFFVILAIALGGLGSIFALNTFCVSSSMYPTVLSSLCQLGVFVFALGSAVAYTSIYPKDVDSCFTTGAGWTLAIVAAVFAFIGFIVWIVAAIKVYKSKAAGKVGARE</sequence>
<evidence type="ECO:0000313" key="5">
    <source>
        <dbReference type="EnsemblMetazoa" id="CLYHEMP001052.1"/>
    </source>
</evidence>
<dbReference type="SUPFAM" id="SSF57625">
    <property type="entry name" value="Invertebrate chitin-binding proteins"/>
    <property type="match status" value="4"/>
</dbReference>
<feature type="domain" description="Chitin-binding type-2" evidence="4">
    <location>
        <begin position="482"/>
        <end position="546"/>
    </location>
</feature>
<dbReference type="EnsemblMetazoa" id="CLYHEMT001052.1">
    <property type="protein sequence ID" value="CLYHEMP001052.1"/>
    <property type="gene ID" value="CLYHEMG001052"/>
</dbReference>
<comment type="caution">
    <text evidence="1">Lacks conserved residue(s) required for the propagation of feature annotation.</text>
</comment>
<reference evidence="5" key="1">
    <citation type="submission" date="2021-01" db="UniProtKB">
        <authorList>
            <consortium name="EnsemblMetazoa"/>
        </authorList>
    </citation>
    <scope>IDENTIFICATION</scope>
</reference>
<dbReference type="Proteomes" id="UP000594262">
    <property type="component" value="Unplaced"/>
</dbReference>
<feature type="domain" description="Chitin-binding type-2" evidence="4">
    <location>
        <begin position="312"/>
        <end position="373"/>
    </location>
</feature>
<evidence type="ECO:0000256" key="1">
    <source>
        <dbReference type="PROSITE-ProRule" id="PRU00196"/>
    </source>
</evidence>
<feature type="domain" description="Chitin-binding type-2" evidence="4">
    <location>
        <begin position="420"/>
        <end position="480"/>
    </location>
</feature>
<dbReference type="InterPro" id="IPR036383">
    <property type="entry name" value="TSP1_rpt_sf"/>
</dbReference>
<evidence type="ECO:0000256" key="2">
    <source>
        <dbReference type="SAM" id="Phobius"/>
    </source>
</evidence>
<dbReference type="InterPro" id="IPR001190">
    <property type="entry name" value="SRCR"/>
</dbReference>
<feature type="transmembrane region" description="Helical" evidence="2">
    <location>
        <begin position="12"/>
        <end position="33"/>
    </location>
</feature>
<accession>A0A7M5UTC4</accession>
<feature type="transmembrane region" description="Helical" evidence="2">
    <location>
        <begin position="814"/>
        <end position="838"/>
    </location>
</feature>
<dbReference type="PROSITE" id="PS51257">
    <property type="entry name" value="PROKAR_LIPOPROTEIN"/>
    <property type="match status" value="1"/>
</dbReference>
<dbReference type="SMART" id="SM00209">
    <property type="entry name" value="TSP1"/>
    <property type="match status" value="1"/>
</dbReference>
<name>A0A7M5UTC4_9CNID</name>
<protein>
    <submittedName>
        <fullName evidence="5">Uncharacterized protein</fullName>
    </submittedName>
</protein>
<dbReference type="PROSITE" id="PS50287">
    <property type="entry name" value="SRCR_2"/>
    <property type="match status" value="1"/>
</dbReference>
<dbReference type="OrthoDB" id="7886528at2759"/>
<dbReference type="Pfam" id="PF01607">
    <property type="entry name" value="CBM_14"/>
    <property type="match status" value="4"/>
</dbReference>
<keyword evidence="6" id="KW-1185">Reference proteome</keyword>
<keyword evidence="2" id="KW-0812">Transmembrane</keyword>
<feature type="transmembrane region" description="Helical" evidence="2">
    <location>
        <begin position="748"/>
        <end position="770"/>
    </location>
</feature>
<feature type="domain" description="Chitin-binding type-2" evidence="4">
    <location>
        <begin position="134"/>
        <end position="196"/>
    </location>
</feature>
<feature type="domain" description="SRCR" evidence="3">
    <location>
        <begin position="186"/>
        <end position="316"/>
    </location>
</feature>
<dbReference type="InterPro" id="IPR036508">
    <property type="entry name" value="Chitin-bd_dom_sf"/>
</dbReference>
<dbReference type="InterPro" id="IPR002557">
    <property type="entry name" value="Chitin-bd_dom"/>
</dbReference>
<dbReference type="GO" id="GO:0016020">
    <property type="term" value="C:membrane"/>
    <property type="evidence" value="ECO:0007669"/>
    <property type="project" value="InterPro"/>
</dbReference>
<keyword evidence="2" id="KW-0472">Membrane</keyword>
<evidence type="ECO:0000259" key="4">
    <source>
        <dbReference type="PROSITE" id="PS50940"/>
    </source>
</evidence>
<dbReference type="InterPro" id="IPR000884">
    <property type="entry name" value="TSP1_rpt"/>
</dbReference>
<dbReference type="PROSITE" id="PS50092">
    <property type="entry name" value="TSP1"/>
    <property type="match status" value="1"/>
</dbReference>
<dbReference type="SUPFAM" id="SSF82895">
    <property type="entry name" value="TSP-1 type 1 repeat"/>
    <property type="match status" value="1"/>
</dbReference>
<dbReference type="PROSITE" id="PS50940">
    <property type="entry name" value="CHIT_BIND_II"/>
    <property type="match status" value="6"/>
</dbReference>
<dbReference type="AlphaFoldDB" id="A0A7M5UTC4"/>
<dbReference type="Gene3D" id="2.20.100.10">
    <property type="entry name" value="Thrombospondin type-1 (TSP1) repeat"/>
    <property type="match status" value="1"/>
</dbReference>
<dbReference type="Gene3D" id="2.170.140.10">
    <property type="entry name" value="Chitin binding domain"/>
    <property type="match status" value="1"/>
</dbReference>
<keyword evidence="2" id="KW-1133">Transmembrane helix</keyword>
<feature type="transmembrane region" description="Helical" evidence="2">
    <location>
        <begin position="782"/>
        <end position="802"/>
    </location>
</feature>
<evidence type="ECO:0000313" key="6">
    <source>
        <dbReference type="Proteomes" id="UP000594262"/>
    </source>
</evidence>